<organism evidence="2 3">
    <name type="scientific">Porphyridium purpureum</name>
    <name type="common">Red alga</name>
    <name type="synonym">Porphyridium cruentum</name>
    <dbReference type="NCBI Taxonomy" id="35688"/>
    <lineage>
        <taxon>Eukaryota</taxon>
        <taxon>Rhodophyta</taxon>
        <taxon>Bangiophyceae</taxon>
        <taxon>Porphyridiales</taxon>
        <taxon>Porphyridiaceae</taxon>
        <taxon>Porphyridium</taxon>
    </lineage>
</organism>
<dbReference type="OMA" id="HELLFLM"/>
<evidence type="ECO:0000313" key="3">
    <source>
        <dbReference type="Proteomes" id="UP000324585"/>
    </source>
</evidence>
<dbReference type="EMBL" id="VRMN01000004">
    <property type="protein sequence ID" value="KAA8494570.1"/>
    <property type="molecule type" value="Genomic_DNA"/>
</dbReference>
<protein>
    <submittedName>
        <fullName evidence="2">Uncharacterized protein</fullName>
    </submittedName>
</protein>
<accession>A0A5J4YUF8</accession>
<proteinExistence type="predicted"/>
<gene>
    <name evidence="2" type="ORF">FVE85_2811</name>
</gene>
<sequence>MRVSTTHRAATGGTPDTGGKGEGRTLRRWLRQREALVRRVVQVLRREYGEAREQVQEELASLDAIVAGEAQNDKVRVERLVVPNAATSLGLPPWESRVKERVLQSLVGDRTDETLLVWEQLEKLVEKDVCALERVVCSMLEGDDHFDDDAHVRATLALAQLLEVAHFGVLSEQQYAMQPASTSQESQAADEIQKVKKTRILLDFGKTDASVLENAGHGTAMQHSVFAPHYAIWWRSLAVEKKYGMLVGQKLGIFEGSLAVRWRSQVDSLILCAIGQMTKNRLLSPLAIKRRAGKGASSDLELERLSAPTHSDDVQVARVFPNPFWDAGLKRVYRLFFPAFSREPCFQLLVTFRFAAEKTSWAAEETAVNWQSEGADQAGLDVAKRPRTVEERKPKQTRKYPDLRLFRMVPWDDVEGCLADYYAIPYTADLLRVDLLSLGGLVAAVFAYVNQSSDTLVILSVLLAIARYGWKIRSVLSKSARDRELLVMGKAYERLYATGVPAVRYISALACEQESFVTCLVYVVLHFPEFGFAGKPLDRVDSSAVAGSVNDILRERLGVPSSRVRLEAIERCIERVASLT</sequence>
<dbReference type="AlphaFoldDB" id="A0A5J4YUF8"/>
<reference evidence="3" key="1">
    <citation type="journal article" date="2019" name="Nat. Commun.">
        <title>Expansion of phycobilisome linker gene families in mesophilic red algae.</title>
        <authorList>
            <person name="Lee J."/>
            <person name="Kim D."/>
            <person name="Bhattacharya D."/>
            <person name="Yoon H.S."/>
        </authorList>
    </citation>
    <scope>NUCLEOTIDE SEQUENCE [LARGE SCALE GENOMIC DNA]</scope>
    <source>
        <strain evidence="3">CCMP 1328</strain>
    </source>
</reference>
<evidence type="ECO:0000256" key="1">
    <source>
        <dbReference type="SAM" id="MobiDB-lite"/>
    </source>
</evidence>
<keyword evidence="3" id="KW-1185">Reference proteome</keyword>
<dbReference type="Proteomes" id="UP000324585">
    <property type="component" value="Unassembled WGS sequence"/>
</dbReference>
<evidence type="ECO:0000313" key="2">
    <source>
        <dbReference type="EMBL" id="KAA8494570.1"/>
    </source>
</evidence>
<name>A0A5J4YUF8_PORPP</name>
<feature type="region of interest" description="Disordered" evidence="1">
    <location>
        <begin position="1"/>
        <end position="24"/>
    </location>
</feature>
<comment type="caution">
    <text evidence="2">The sequence shown here is derived from an EMBL/GenBank/DDBJ whole genome shotgun (WGS) entry which is preliminary data.</text>
</comment>